<dbReference type="PANTHER" id="PTHR12736">
    <property type="entry name" value="LANC-LIKE PROTEIN"/>
    <property type="match status" value="1"/>
</dbReference>
<dbReference type="Pfam" id="PF13575">
    <property type="entry name" value="DUF4135"/>
    <property type="match status" value="1"/>
</dbReference>
<dbReference type="PANTHER" id="PTHR12736:SF7">
    <property type="entry name" value="LANC-LIKE PROTEIN 3"/>
    <property type="match status" value="1"/>
</dbReference>
<dbReference type="Pfam" id="PF05147">
    <property type="entry name" value="LANC_like"/>
    <property type="match status" value="1"/>
</dbReference>
<keyword evidence="1" id="KW-0862">Zinc</keyword>
<dbReference type="PRINTS" id="PR01950">
    <property type="entry name" value="LANCSUPER"/>
</dbReference>
<dbReference type="AlphaFoldDB" id="A0A415U594"/>
<dbReference type="NCBIfam" id="TIGR03897">
    <property type="entry name" value="lanti_2_LanM"/>
    <property type="match status" value="1"/>
</dbReference>
<organism evidence="3 4">
    <name type="scientific">Anaerobutyricum hallii</name>
    <dbReference type="NCBI Taxonomy" id="39488"/>
    <lineage>
        <taxon>Bacteria</taxon>
        <taxon>Bacillati</taxon>
        <taxon>Bacillota</taxon>
        <taxon>Clostridia</taxon>
        <taxon>Lachnospirales</taxon>
        <taxon>Lachnospiraceae</taxon>
        <taxon>Anaerobutyricum</taxon>
    </lineage>
</organism>
<comment type="caution">
    <text evidence="3">The sequence shown here is derived from an EMBL/GenBank/DDBJ whole genome shotgun (WGS) entry which is preliminary data.</text>
</comment>
<dbReference type="GO" id="GO:0046872">
    <property type="term" value="F:metal ion binding"/>
    <property type="evidence" value="ECO:0007669"/>
    <property type="project" value="UniProtKB-KW"/>
</dbReference>
<feature type="domain" description="Lantibiotic biosynthesis protein dehydration" evidence="2">
    <location>
        <begin position="179"/>
        <end position="542"/>
    </location>
</feature>
<dbReference type="CDD" id="cd04792">
    <property type="entry name" value="LanM-like"/>
    <property type="match status" value="1"/>
</dbReference>
<dbReference type="GO" id="GO:0005886">
    <property type="term" value="C:plasma membrane"/>
    <property type="evidence" value="ECO:0007669"/>
    <property type="project" value="TreeGrafter"/>
</dbReference>
<dbReference type="RefSeq" id="WP_118486017.1">
    <property type="nucleotide sequence ID" value="NZ_QRQO01000019.1"/>
</dbReference>
<dbReference type="SUPFAM" id="SSF158745">
    <property type="entry name" value="LanC-like"/>
    <property type="match status" value="1"/>
</dbReference>
<protein>
    <submittedName>
        <fullName evidence="3">Type 2 lantipeptide synthetase LanM</fullName>
    </submittedName>
</protein>
<dbReference type="InterPro" id="IPR025410">
    <property type="entry name" value="Lant_dehyd"/>
</dbReference>
<feature type="binding site" evidence="1">
    <location>
        <position position="911"/>
    </location>
    <ligand>
        <name>Zn(2+)</name>
        <dbReference type="ChEBI" id="CHEBI:29105"/>
    </ligand>
</feature>
<gene>
    <name evidence="3" type="primary">lanM</name>
    <name evidence="3" type="ORF">DWZ29_07995</name>
</gene>
<dbReference type="SMART" id="SM01260">
    <property type="entry name" value="LANC_like"/>
    <property type="match status" value="1"/>
</dbReference>
<dbReference type="PIRSF" id="PIRSF037228">
    <property type="entry name" value="Lant_mod_RumM"/>
    <property type="match status" value="1"/>
</dbReference>
<dbReference type="InterPro" id="IPR007822">
    <property type="entry name" value="LANC-like"/>
</dbReference>
<evidence type="ECO:0000259" key="2">
    <source>
        <dbReference type="Pfam" id="PF13575"/>
    </source>
</evidence>
<dbReference type="InterPro" id="IPR017146">
    <property type="entry name" value="Lanti_2_LanM"/>
</dbReference>
<dbReference type="EMBL" id="QRQO01000019">
    <property type="protein sequence ID" value="RHN13201.1"/>
    <property type="molecule type" value="Genomic_DNA"/>
</dbReference>
<evidence type="ECO:0000313" key="4">
    <source>
        <dbReference type="Proteomes" id="UP000283700"/>
    </source>
</evidence>
<dbReference type="Gene3D" id="1.50.10.20">
    <property type="match status" value="1"/>
</dbReference>
<feature type="binding site" evidence="1">
    <location>
        <position position="861"/>
    </location>
    <ligand>
        <name>Zn(2+)</name>
        <dbReference type="ChEBI" id="CHEBI:29105"/>
    </ligand>
</feature>
<keyword evidence="1" id="KW-0479">Metal-binding</keyword>
<dbReference type="Proteomes" id="UP000283700">
    <property type="component" value="Unassembled WGS sequence"/>
</dbReference>
<reference evidence="3 4" key="1">
    <citation type="submission" date="2018-08" db="EMBL/GenBank/DDBJ databases">
        <title>A genome reference for cultivated species of the human gut microbiota.</title>
        <authorList>
            <person name="Zou Y."/>
            <person name="Xue W."/>
            <person name="Luo G."/>
        </authorList>
    </citation>
    <scope>NUCLEOTIDE SEQUENCE [LARGE SCALE GENOMIC DNA]</scope>
    <source>
        <strain evidence="3 4">AF31-17AC</strain>
    </source>
</reference>
<accession>A0A415U594</accession>
<name>A0A415U594_9FIRM</name>
<dbReference type="GO" id="GO:0031179">
    <property type="term" value="P:peptide modification"/>
    <property type="evidence" value="ECO:0007669"/>
    <property type="project" value="InterPro"/>
</dbReference>
<feature type="binding site" evidence="1">
    <location>
        <position position="912"/>
    </location>
    <ligand>
        <name>Zn(2+)</name>
        <dbReference type="ChEBI" id="CHEBI:29105"/>
    </ligand>
</feature>
<evidence type="ECO:0000256" key="1">
    <source>
        <dbReference type="PIRSR" id="PIRSR607822-1"/>
    </source>
</evidence>
<proteinExistence type="predicted"/>
<evidence type="ECO:0000313" key="3">
    <source>
        <dbReference type="EMBL" id="RHN13201.1"/>
    </source>
</evidence>
<sequence>MRERYLFERKYIRKDNELKIPSKWEKLIGEDTVKILCKEYKEISSFFSENTQYYEQEAPSNVEYMEILEMYLAGSYKSEIIIENTMKDKLFFTFYIPFFKLARYYSRRKYGDILEKYFSKGIYEELYSALACVATRVLVNEIQFLENKLVGKNANEKYSAYVEMYLSNDEYIEELFQFYPLLLRCILEKICSVVEFYHQLISRWEKNVIEIKKCINIDNTEITKIKKVGDNHRNGKHTVKIFLKNGNAVFYKPRNLRISKIYYECLNILYEYVGLSCFKYRIADFGEYGWEEEIKYQKCKNKDEVKNYYVRMGCHIALSYILDIQDFHYENLISHGEYPVFIDIEVLCGHIKKNYIPLTANEKAKLFVENSVLGSGILPRGNKEMDIFCALSGKGGIKTGRKRLILINSKTSDMKFVYKDAKTKKGYNSPQINHKEYRYNGFVDEICLGFRKSYEYIWKNNKIFEGRFQNFSSRMLYNHTQNYSKLIQLSYHPMFMTDGGERQLILSKNFFFHIRINPKNGKDLFESELYAMLKGDIPYFSFLSNKKELYMDNHQMIKEYFTITPEQYIRMRIKSLSSQDLYIQQYLLNNAIKGSTVHLENRMDYMHDTNFSVIKICKQIADYLMKIGIKNSLKTDINWIISLTGTIHISDMFLYEGIAGMIVFFAALNQVAPTRAYLEVQNILLNKLLEYTMNNSSSKAYSGAFCGEASIIYTYLVLYKISNEEKYIKYAKIHENKLFASLEIDRMGDLLYGNAGAVIIYLNMYELTMDKKYILRAEIAANYILKNLKEKYSIFNNIEGNKISRLDRGIAHGGSGYSICFTRLFGKTKKRKYLNIALELLKYDIKRNKKENQRSRKIYWCHGAAGIVLAQQEILKYIEDGSYQHIFEDYQTKISMIENNFNIELDSLCLCHGILGNIMIIEQLTGKIPCVPWTSTLSKLNYFIKKNLWTNLENGNPGFMMGLAGIGYAVLYLDENTKKFPNILKLEL</sequence>